<dbReference type="PRINTS" id="PR00411">
    <property type="entry name" value="PNDRDTASEI"/>
</dbReference>
<dbReference type="NCBIfam" id="TIGR01350">
    <property type="entry name" value="lipoamide_DH"/>
    <property type="match status" value="1"/>
</dbReference>
<dbReference type="EMBL" id="BMXF01000002">
    <property type="protein sequence ID" value="GHB72873.1"/>
    <property type="molecule type" value="Genomic_DNA"/>
</dbReference>
<feature type="domain" description="FAD/NAD(P)-binding" evidence="12">
    <location>
        <begin position="9"/>
        <end position="328"/>
    </location>
</feature>
<dbReference type="PANTHER" id="PTHR43014">
    <property type="entry name" value="MERCURIC REDUCTASE"/>
    <property type="match status" value="1"/>
</dbReference>
<accession>A0A8J3D4P8</accession>
<feature type="binding site" evidence="8">
    <location>
        <position position="55"/>
    </location>
    <ligand>
        <name>FAD</name>
        <dbReference type="ChEBI" id="CHEBI:57692"/>
    </ligand>
</feature>
<evidence type="ECO:0000256" key="3">
    <source>
        <dbReference type="ARBA" id="ARBA00022630"/>
    </source>
</evidence>
<evidence type="ECO:0000256" key="2">
    <source>
        <dbReference type="ARBA" id="ARBA00012608"/>
    </source>
</evidence>
<feature type="binding site" evidence="8">
    <location>
        <position position="316"/>
    </location>
    <ligand>
        <name>FAD</name>
        <dbReference type="ChEBI" id="CHEBI:57692"/>
    </ligand>
</feature>
<sequence length="464" mass="50802">MNSSKAEKFDVIIIGAGQAGKPLAIYLAEAGWKVAIIEREHLGGSCVNYGCTPTKMLLASAQLAFQARRADDYGVKIGKVSVDFQAVMKRKNEAILSSREGIEDRLGEFDKIDLIRGEASFLGKRSIAVTQESGKILNLTAKRIVIDTGTSPRVPTIEGLEGTPYLTSKTALDLDELPKHLLIIGGGYIGLEFAQMFLRFGSKVTIVESDKQILGKEDKDVAEKMREILEEEGIGVYLNAKIEKVAKENGGVKLSIQSADETIDLVGSHLLVAVGTTPNTKALKPDAAGIKTDKQGSIKVDEYLETAQKGVFAVGDVKGGPEFTHISYDDHRILLERFLEKKKRSIKKRPVPYTVFTDPQLGRIGMSEKEAKKQKIKVKIAKMPMDQVARANETEHIKGFMKVLIDAGNDQILGAAILGMEGGEIMAMLQIAMMGKLRYQKLRDGVFAHPTLAESLNNLFKEVK</sequence>
<dbReference type="Gene3D" id="3.50.50.60">
    <property type="entry name" value="FAD/NAD(P)-binding domain"/>
    <property type="match status" value="2"/>
</dbReference>
<dbReference type="PRINTS" id="PR00368">
    <property type="entry name" value="FADPNR"/>
</dbReference>
<comment type="miscellaneous">
    <text evidence="10">The active site is a redox-active disulfide bond.</text>
</comment>
<comment type="similarity">
    <text evidence="1 10">Belongs to the class-I pyridine nucleotide-disulfide oxidoreductase family.</text>
</comment>
<comment type="caution">
    <text evidence="13">The sequence shown here is derived from an EMBL/GenBank/DDBJ whole genome shotgun (WGS) entry which is preliminary data.</text>
</comment>
<dbReference type="InterPro" id="IPR023753">
    <property type="entry name" value="FAD/NAD-binding_dom"/>
</dbReference>
<dbReference type="PIRSF" id="PIRSF000350">
    <property type="entry name" value="Mercury_reductase_MerA"/>
    <property type="match status" value="1"/>
</dbReference>
<comment type="catalytic activity">
    <reaction evidence="6 10">
        <text>N(6)-[(R)-dihydrolipoyl]-L-lysyl-[protein] + NAD(+) = N(6)-[(R)-lipoyl]-L-lysyl-[protein] + NADH + H(+)</text>
        <dbReference type="Rhea" id="RHEA:15045"/>
        <dbReference type="Rhea" id="RHEA-COMP:10474"/>
        <dbReference type="Rhea" id="RHEA-COMP:10475"/>
        <dbReference type="ChEBI" id="CHEBI:15378"/>
        <dbReference type="ChEBI" id="CHEBI:57540"/>
        <dbReference type="ChEBI" id="CHEBI:57945"/>
        <dbReference type="ChEBI" id="CHEBI:83099"/>
        <dbReference type="ChEBI" id="CHEBI:83100"/>
        <dbReference type="EC" id="1.8.1.4"/>
    </reaction>
</comment>
<evidence type="ECO:0000259" key="11">
    <source>
        <dbReference type="Pfam" id="PF02852"/>
    </source>
</evidence>
<dbReference type="Pfam" id="PF07992">
    <property type="entry name" value="Pyr_redox_2"/>
    <property type="match status" value="1"/>
</dbReference>
<dbReference type="AlphaFoldDB" id="A0A8J3D4P8"/>
<keyword evidence="4 8" id="KW-0274">FAD</keyword>
<keyword evidence="5 10" id="KW-0560">Oxidoreductase</keyword>
<keyword evidence="8" id="KW-0547">Nucleotide-binding</keyword>
<evidence type="ECO:0000256" key="5">
    <source>
        <dbReference type="ARBA" id="ARBA00023002"/>
    </source>
</evidence>
<keyword evidence="3 10" id="KW-0285">Flavoprotein</keyword>
<name>A0A8J3D4P8_9BACT</name>
<protein>
    <recommendedName>
        <fullName evidence="2 10">Dihydrolipoyl dehydrogenase</fullName>
        <ecNumber evidence="2 10">1.8.1.4</ecNumber>
    </recommendedName>
</protein>
<dbReference type="InterPro" id="IPR006258">
    <property type="entry name" value="Lipoamide_DH"/>
</dbReference>
<keyword evidence="14" id="KW-1185">Reference proteome</keyword>
<evidence type="ECO:0000256" key="9">
    <source>
        <dbReference type="PIRSR" id="PIRSR000350-4"/>
    </source>
</evidence>
<dbReference type="EC" id="1.8.1.4" evidence="2 10"/>
<dbReference type="SUPFAM" id="SSF55424">
    <property type="entry name" value="FAD/NAD-linked reductases, dimerisation (C-terminal) domain"/>
    <property type="match status" value="1"/>
</dbReference>
<dbReference type="GO" id="GO:0050660">
    <property type="term" value="F:flavin adenine dinucleotide binding"/>
    <property type="evidence" value="ECO:0007669"/>
    <property type="project" value="InterPro"/>
</dbReference>
<organism evidence="13 14">
    <name type="scientific">Persicitalea jodogahamensis</name>
    <dbReference type="NCBI Taxonomy" id="402147"/>
    <lineage>
        <taxon>Bacteria</taxon>
        <taxon>Pseudomonadati</taxon>
        <taxon>Bacteroidota</taxon>
        <taxon>Cytophagia</taxon>
        <taxon>Cytophagales</taxon>
        <taxon>Spirosomataceae</taxon>
        <taxon>Persicitalea</taxon>
    </lineage>
</organism>
<evidence type="ECO:0000313" key="14">
    <source>
        <dbReference type="Proteomes" id="UP000598271"/>
    </source>
</evidence>
<evidence type="ECO:0000313" key="13">
    <source>
        <dbReference type="EMBL" id="GHB72873.1"/>
    </source>
</evidence>
<evidence type="ECO:0000256" key="7">
    <source>
        <dbReference type="PIRSR" id="PIRSR000350-2"/>
    </source>
</evidence>
<evidence type="ECO:0000256" key="10">
    <source>
        <dbReference type="RuleBase" id="RU003692"/>
    </source>
</evidence>
<dbReference type="InterPro" id="IPR001100">
    <property type="entry name" value="Pyr_nuc-diS_OxRdtase"/>
</dbReference>
<dbReference type="Gene3D" id="3.30.390.30">
    <property type="match status" value="1"/>
</dbReference>
<feature type="active site" description="Proton acceptor" evidence="7">
    <location>
        <position position="449"/>
    </location>
</feature>
<keyword evidence="10" id="KW-0676">Redox-active center</keyword>
<dbReference type="InterPro" id="IPR036188">
    <property type="entry name" value="FAD/NAD-bd_sf"/>
</dbReference>
<dbReference type="FunFam" id="3.30.390.30:FF:000001">
    <property type="entry name" value="Dihydrolipoyl dehydrogenase"/>
    <property type="match status" value="1"/>
</dbReference>
<feature type="domain" description="Pyridine nucleotide-disulphide oxidoreductase dimerisation" evidence="11">
    <location>
        <begin position="351"/>
        <end position="458"/>
    </location>
</feature>
<dbReference type="Proteomes" id="UP000598271">
    <property type="component" value="Unassembled WGS sequence"/>
</dbReference>
<comment type="cofactor">
    <cofactor evidence="8 10">
        <name>FAD</name>
        <dbReference type="ChEBI" id="CHEBI:57692"/>
    </cofactor>
    <text evidence="8 10">Binds 1 FAD per subunit.</text>
</comment>
<dbReference type="GO" id="GO:0003955">
    <property type="term" value="F:NAD(P)H dehydrogenase (quinone) activity"/>
    <property type="evidence" value="ECO:0007669"/>
    <property type="project" value="TreeGrafter"/>
</dbReference>
<proteinExistence type="inferred from homology"/>
<evidence type="ECO:0000259" key="12">
    <source>
        <dbReference type="Pfam" id="PF07992"/>
    </source>
</evidence>
<dbReference type="SUPFAM" id="SSF51905">
    <property type="entry name" value="FAD/NAD(P)-binding domain"/>
    <property type="match status" value="1"/>
</dbReference>
<dbReference type="InterPro" id="IPR004099">
    <property type="entry name" value="Pyr_nucl-diS_OxRdtase_dimer"/>
</dbReference>
<dbReference type="GO" id="GO:0004148">
    <property type="term" value="F:dihydrolipoyl dehydrogenase (NADH) activity"/>
    <property type="evidence" value="ECO:0007669"/>
    <property type="project" value="UniProtKB-EC"/>
</dbReference>
<feature type="binding site" evidence="8">
    <location>
        <position position="275"/>
    </location>
    <ligand>
        <name>NAD(+)</name>
        <dbReference type="ChEBI" id="CHEBI:57540"/>
    </ligand>
</feature>
<dbReference type="InterPro" id="IPR016156">
    <property type="entry name" value="FAD/NAD-linked_Rdtase_dimer_sf"/>
</dbReference>
<evidence type="ECO:0000256" key="6">
    <source>
        <dbReference type="ARBA" id="ARBA00049187"/>
    </source>
</evidence>
<feature type="binding site" evidence="8">
    <location>
        <begin position="185"/>
        <end position="192"/>
    </location>
    <ligand>
        <name>NAD(+)</name>
        <dbReference type="ChEBI" id="CHEBI:57540"/>
    </ligand>
</feature>
<dbReference type="RefSeq" id="WP_189565153.1">
    <property type="nucleotide sequence ID" value="NZ_BMXF01000002.1"/>
</dbReference>
<feature type="binding site" evidence="8">
    <location>
        <position position="208"/>
    </location>
    <ligand>
        <name>NAD(+)</name>
        <dbReference type="ChEBI" id="CHEBI:57540"/>
    </ligand>
</feature>
<keyword evidence="8 10" id="KW-0520">NAD</keyword>
<evidence type="ECO:0000256" key="1">
    <source>
        <dbReference type="ARBA" id="ARBA00007532"/>
    </source>
</evidence>
<evidence type="ECO:0000256" key="8">
    <source>
        <dbReference type="PIRSR" id="PIRSR000350-3"/>
    </source>
</evidence>
<evidence type="ECO:0000256" key="4">
    <source>
        <dbReference type="ARBA" id="ARBA00022827"/>
    </source>
</evidence>
<dbReference type="PANTHER" id="PTHR43014:SF4">
    <property type="entry name" value="PYRIDINE NUCLEOTIDE-DISULFIDE OXIDOREDUCTASE RCLA-RELATED"/>
    <property type="match status" value="1"/>
</dbReference>
<gene>
    <name evidence="13" type="ORF">GCM10007390_28710</name>
</gene>
<feature type="disulfide bond" description="Redox-active" evidence="9">
    <location>
        <begin position="46"/>
        <end position="51"/>
    </location>
</feature>
<dbReference type="Pfam" id="PF02852">
    <property type="entry name" value="Pyr_redox_dim"/>
    <property type="match status" value="1"/>
</dbReference>
<reference evidence="13 14" key="1">
    <citation type="journal article" date="2014" name="Int. J. Syst. Evol. Microbiol.">
        <title>Complete genome sequence of Corynebacterium casei LMG S-19264T (=DSM 44701T), isolated from a smear-ripened cheese.</title>
        <authorList>
            <consortium name="US DOE Joint Genome Institute (JGI-PGF)"/>
            <person name="Walter F."/>
            <person name="Albersmeier A."/>
            <person name="Kalinowski J."/>
            <person name="Ruckert C."/>
        </authorList>
    </citation>
    <scope>NUCLEOTIDE SEQUENCE [LARGE SCALE GENOMIC DNA]</scope>
    <source>
        <strain evidence="13 14">KCTC 12866</strain>
    </source>
</reference>